<sequence length="195" mass="23413">MENDILLNLYKRPETVFTLNDVVMLFPSLSYKRIQNSLYYYTKIGKLLSPYHGIYTKNSYEEYELANKIYSPSYVGFETVLESKRVLFQHYKTVYMASYITRTIQVENCTIQYRRMKKTMLTCIDGIEKKEGYFIATAERAFLDAIYVYKNYHFDNLGAIDWEKAFLLLPLYNNATFERRIKNYYKLYKEEYASH</sequence>
<evidence type="ECO:0000313" key="2">
    <source>
        <dbReference type="Proteomes" id="UP000230119"/>
    </source>
</evidence>
<comment type="caution">
    <text evidence="1">The sequence shown here is derived from an EMBL/GenBank/DDBJ whole genome shotgun (WGS) entry which is preliminary data.</text>
</comment>
<proteinExistence type="predicted"/>
<accession>A0A2M7BTD2</accession>
<protein>
    <submittedName>
        <fullName evidence="1">Uncharacterized protein</fullName>
    </submittedName>
</protein>
<organism evidence="1 2">
    <name type="scientific">Candidatus Roizmanbacteria bacterium CG03_land_8_20_14_0_80_39_12</name>
    <dbReference type="NCBI Taxonomy" id="1974847"/>
    <lineage>
        <taxon>Bacteria</taxon>
        <taxon>Candidatus Roizmaniibacteriota</taxon>
    </lineage>
</organism>
<name>A0A2M7BTD2_9BACT</name>
<dbReference type="EMBL" id="PEVA01000043">
    <property type="protein sequence ID" value="PIV08759.1"/>
    <property type="molecule type" value="Genomic_DNA"/>
</dbReference>
<dbReference type="AlphaFoldDB" id="A0A2M7BTD2"/>
<gene>
    <name evidence="1" type="ORF">COS52_01115</name>
</gene>
<reference evidence="2" key="1">
    <citation type="submission" date="2017-09" db="EMBL/GenBank/DDBJ databases">
        <title>Depth-based differentiation of microbial function through sediment-hosted aquifers and enrichment of novel symbionts in the deep terrestrial subsurface.</title>
        <authorList>
            <person name="Probst A.J."/>
            <person name="Ladd B."/>
            <person name="Jarett J.K."/>
            <person name="Geller-Mcgrath D.E."/>
            <person name="Sieber C.M.K."/>
            <person name="Emerson J.B."/>
            <person name="Anantharaman K."/>
            <person name="Thomas B.C."/>
            <person name="Malmstrom R."/>
            <person name="Stieglmeier M."/>
            <person name="Klingl A."/>
            <person name="Woyke T."/>
            <person name="Ryan C.M."/>
            <person name="Banfield J.F."/>
        </authorList>
    </citation>
    <scope>NUCLEOTIDE SEQUENCE [LARGE SCALE GENOMIC DNA]</scope>
</reference>
<dbReference type="Proteomes" id="UP000230119">
    <property type="component" value="Unassembled WGS sequence"/>
</dbReference>
<evidence type="ECO:0000313" key="1">
    <source>
        <dbReference type="EMBL" id="PIV08759.1"/>
    </source>
</evidence>